<dbReference type="Gene3D" id="1.20.1250.20">
    <property type="entry name" value="MFS general substrate transporter like domains"/>
    <property type="match status" value="1"/>
</dbReference>
<dbReference type="AlphaFoldDB" id="A0A0L6VAC1"/>
<feature type="transmembrane region" description="Helical" evidence="3">
    <location>
        <begin position="324"/>
        <end position="347"/>
    </location>
</feature>
<evidence type="ECO:0008006" key="6">
    <source>
        <dbReference type="Google" id="ProtNLM"/>
    </source>
</evidence>
<evidence type="ECO:0000256" key="2">
    <source>
        <dbReference type="ARBA" id="ARBA00006727"/>
    </source>
</evidence>
<comment type="subcellular location">
    <subcellularLocation>
        <location evidence="1">Membrane</location>
        <topology evidence="1">Multi-pass membrane protein</topology>
    </subcellularLocation>
</comment>
<feature type="transmembrane region" description="Helical" evidence="3">
    <location>
        <begin position="281"/>
        <end position="304"/>
    </location>
</feature>
<feature type="transmembrane region" description="Helical" evidence="3">
    <location>
        <begin position="461"/>
        <end position="484"/>
    </location>
</feature>
<evidence type="ECO:0000256" key="3">
    <source>
        <dbReference type="SAM" id="Phobius"/>
    </source>
</evidence>
<feature type="transmembrane region" description="Helical" evidence="3">
    <location>
        <begin position="217"/>
        <end position="237"/>
    </location>
</feature>
<protein>
    <recommendedName>
        <fullName evidence="6">Major facilitator superfamily (MFS) profile domain-containing protein</fullName>
    </recommendedName>
</protein>
<comment type="similarity">
    <text evidence="2">Belongs to the major facilitator superfamily. Monocarboxylate porter (TC 2.A.1.13) family.</text>
</comment>
<dbReference type="PANTHER" id="PTHR11360:SF287">
    <property type="entry name" value="MFS MONOCARBOXYLATE TRANSPORTER"/>
    <property type="match status" value="1"/>
</dbReference>
<dbReference type="OrthoDB" id="2213137at2759"/>
<name>A0A0L6VAC1_9BASI</name>
<dbReference type="SUPFAM" id="SSF103473">
    <property type="entry name" value="MFS general substrate transporter"/>
    <property type="match status" value="1"/>
</dbReference>
<feature type="transmembrane region" description="Helical" evidence="3">
    <location>
        <begin position="153"/>
        <end position="173"/>
    </location>
</feature>
<comment type="caution">
    <text evidence="4">The sequence shown here is derived from an EMBL/GenBank/DDBJ whole genome shotgun (WGS) entry which is preliminary data.</text>
</comment>
<dbReference type="GO" id="GO:0022857">
    <property type="term" value="F:transmembrane transporter activity"/>
    <property type="evidence" value="ECO:0007669"/>
    <property type="project" value="InterPro"/>
</dbReference>
<feature type="transmembrane region" description="Helical" evidence="3">
    <location>
        <begin position="44"/>
        <end position="65"/>
    </location>
</feature>
<feature type="transmembrane region" description="Helical" evidence="3">
    <location>
        <begin position="354"/>
        <end position="374"/>
    </location>
</feature>
<dbReference type="EMBL" id="LAVV01006999">
    <property type="protein sequence ID" value="KNZ57487.1"/>
    <property type="molecule type" value="Genomic_DNA"/>
</dbReference>
<dbReference type="InterPro" id="IPR011701">
    <property type="entry name" value="MFS"/>
</dbReference>
<keyword evidence="3" id="KW-1133">Transmembrane helix</keyword>
<sequence>MFPASENTKSRECTLEVVRKIEALGTASTREYPPVDKGMRAYQYLVAMFTIETIVWGFANSFGVLLNFYQHDPRSPINPTPNSKLILTLVGTINTGTIGGAGELKLALVRETPLVSFWIAKNPGIRVRVRLFGLLACALSLFLSAYSDSAIHILWSQGIGYGIGGCALYYSALSHLPEWFDKKRGFATGVIFTGTGIGGLGFPLILDSLLGKYGARLALQIVTVLFTIPIVLAVCFIRPRSLPDNPHHDSLGQSVMTSEKEALPISVNLIRNFYRCLTGAFWIYIFLNTLQSTVFYLPGLYLPSNENDEHLSIAYVDCLGRGNVTGSALLSIVNAGTIFAQLAAGFLSDHYSPFLIGAIANILGGTSVLIIWGALSHLSIAWLFVFSAFYGSTAGAWTSLYFQVLKPFISDQELLFSAFGILSMTRGLGNILGGPISAALVTSTSTDPYQCSGFPKGPFSGLIWFTGLAFISCGLIGNALWIHFRRKNQE</sequence>
<dbReference type="STRING" id="27349.A0A0L6VAC1"/>
<dbReference type="GO" id="GO:0016020">
    <property type="term" value="C:membrane"/>
    <property type="evidence" value="ECO:0007669"/>
    <property type="project" value="UniProtKB-SubCell"/>
</dbReference>
<dbReference type="VEuPathDB" id="FungiDB:VP01_2146g3"/>
<dbReference type="InterPro" id="IPR036259">
    <property type="entry name" value="MFS_trans_sf"/>
</dbReference>
<dbReference type="Pfam" id="PF07690">
    <property type="entry name" value="MFS_1"/>
    <property type="match status" value="1"/>
</dbReference>
<organism evidence="4 5">
    <name type="scientific">Puccinia sorghi</name>
    <dbReference type="NCBI Taxonomy" id="27349"/>
    <lineage>
        <taxon>Eukaryota</taxon>
        <taxon>Fungi</taxon>
        <taxon>Dikarya</taxon>
        <taxon>Basidiomycota</taxon>
        <taxon>Pucciniomycotina</taxon>
        <taxon>Pucciniomycetes</taxon>
        <taxon>Pucciniales</taxon>
        <taxon>Pucciniaceae</taxon>
        <taxon>Puccinia</taxon>
    </lineage>
</organism>
<feature type="transmembrane region" description="Helical" evidence="3">
    <location>
        <begin position="414"/>
        <end position="441"/>
    </location>
</feature>
<evidence type="ECO:0000256" key="1">
    <source>
        <dbReference type="ARBA" id="ARBA00004141"/>
    </source>
</evidence>
<dbReference type="PANTHER" id="PTHR11360">
    <property type="entry name" value="MONOCARBOXYLATE TRANSPORTER"/>
    <property type="match status" value="1"/>
</dbReference>
<feature type="transmembrane region" description="Helical" evidence="3">
    <location>
        <begin position="185"/>
        <end position="205"/>
    </location>
</feature>
<accession>A0A0L6VAC1</accession>
<dbReference type="Proteomes" id="UP000037035">
    <property type="component" value="Unassembled WGS sequence"/>
</dbReference>
<evidence type="ECO:0000313" key="5">
    <source>
        <dbReference type="Proteomes" id="UP000037035"/>
    </source>
</evidence>
<feature type="transmembrane region" description="Helical" evidence="3">
    <location>
        <begin position="380"/>
        <end position="402"/>
    </location>
</feature>
<evidence type="ECO:0000313" key="4">
    <source>
        <dbReference type="EMBL" id="KNZ57487.1"/>
    </source>
</evidence>
<feature type="transmembrane region" description="Helical" evidence="3">
    <location>
        <begin position="85"/>
        <end position="108"/>
    </location>
</feature>
<keyword evidence="5" id="KW-1185">Reference proteome</keyword>
<keyword evidence="3" id="KW-0472">Membrane</keyword>
<gene>
    <name evidence="4" type="ORF">VP01_2146g3</name>
</gene>
<proteinExistence type="inferred from homology"/>
<reference evidence="4 5" key="1">
    <citation type="submission" date="2015-08" db="EMBL/GenBank/DDBJ databases">
        <title>Next Generation Sequencing and Analysis of the Genome of Puccinia sorghi L Schw, the Causal Agent of Maize Common Rust.</title>
        <authorList>
            <person name="Rochi L."/>
            <person name="Burguener G."/>
            <person name="Darino M."/>
            <person name="Turjanski A."/>
            <person name="Kreff E."/>
            <person name="Dieguez M.J."/>
            <person name="Sacco F."/>
        </authorList>
    </citation>
    <scope>NUCLEOTIDE SEQUENCE [LARGE SCALE GENOMIC DNA]</scope>
    <source>
        <strain evidence="4 5">RO10H11247</strain>
    </source>
</reference>
<feature type="transmembrane region" description="Helical" evidence="3">
    <location>
        <begin position="129"/>
        <end position="147"/>
    </location>
</feature>
<dbReference type="InterPro" id="IPR050327">
    <property type="entry name" value="Proton-linked_MCT"/>
</dbReference>
<keyword evidence="3" id="KW-0812">Transmembrane</keyword>